<keyword evidence="2" id="KW-0536">Nodulation</keyword>
<gene>
    <name evidence="8" type="ORF">AX760_24165</name>
</gene>
<evidence type="ECO:0000313" key="9">
    <source>
        <dbReference type="Proteomes" id="UP000182661"/>
    </source>
</evidence>
<name>A0A657LL54_9HYPH</name>
<dbReference type="Pfam" id="PF00126">
    <property type="entry name" value="HTH_1"/>
    <property type="match status" value="1"/>
</dbReference>
<comment type="caution">
    <text evidence="8">The sequence shown here is derived from an EMBL/GenBank/DDBJ whole genome shotgun (WGS) entry which is preliminary data.</text>
</comment>
<dbReference type="Pfam" id="PF03466">
    <property type="entry name" value="LysR_substrate"/>
    <property type="match status" value="1"/>
</dbReference>
<dbReference type="InterPro" id="IPR037402">
    <property type="entry name" value="YidZ_PBP2"/>
</dbReference>
<dbReference type="OrthoDB" id="8455878at2"/>
<dbReference type="SUPFAM" id="SSF46785">
    <property type="entry name" value="Winged helix' DNA-binding domain"/>
    <property type="match status" value="1"/>
</dbReference>
<keyword evidence="4" id="KW-0238">DNA-binding</keyword>
<proteinExistence type="inferred from homology"/>
<dbReference type="EMBL" id="LSRP01000138">
    <property type="protein sequence ID" value="OJF90686.1"/>
    <property type="molecule type" value="Genomic_DNA"/>
</dbReference>
<evidence type="ECO:0000256" key="4">
    <source>
        <dbReference type="ARBA" id="ARBA00023125"/>
    </source>
</evidence>
<evidence type="ECO:0000256" key="1">
    <source>
        <dbReference type="ARBA" id="ARBA00009437"/>
    </source>
</evidence>
<dbReference type="InterPro" id="IPR005119">
    <property type="entry name" value="LysR_subst-bd"/>
</dbReference>
<dbReference type="GO" id="GO:0003700">
    <property type="term" value="F:DNA-binding transcription factor activity"/>
    <property type="evidence" value="ECO:0007669"/>
    <property type="project" value="InterPro"/>
</dbReference>
<dbReference type="PANTHER" id="PTHR30118">
    <property type="entry name" value="HTH-TYPE TRANSCRIPTIONAL REGULATOR LEUO-RELATED"/>
    <property type="match status" value="1"/>
</dbReference>
<dbReference type="PROSITE" id="PS50931">
    <property type="entry name" value="HTH_LYSR"/>
    <property type="match status" value="1"/>
</dbReference>
<dbReference type="InterPro" id="IPR036388">
    <property type="entry name" value="WH-like_DNA-bd_sf"/>
</dbReference>
<evidence type="ECO:0000256" key="2">
    <source>
        <dbReference type="ARBA" id="ARBA00022458"/>
    </source>
</evidence>
<keyword evidence="5" id="KW-0010">Activator</keyword>
<dbReference type="CDD" id="cd08417">
    <property type="entry name" value="PBP2_Nitroaromatics_like"/>
    <property type="match status" value="1"/>
</dbReference>
<evidence type="ECO:0000256" key="3">
    <source>
        <dbReference type="ARBA" id="ARBA00023015"/>
    </source>
</evidence>
<dbReference type="InterPro" id="IPR000847">
    <property type="entry name" value="LysR_HTH_N"/>
</dbReference>
<keyword evidence="9" id="KW-1185">Reference proteome</keyword>
<dbReference type="Gene3D" id="3.40.190.10">
    <property type="entry name" value="Periplasmic binding protein-like II"/>
    <property type="match status" value="2"/>
</dbReference>
<keyword evidence="6" id="KW-0804">Transcription</keyword>
<dbReference type="Gene3D" id="1.10.10.10">
    <property type="entry name" value="Winged helix-like DNA-binding domain superfamily/Winged helix DNA-binding domain"/>
    <property type="match status" value="1"/>
</dbReference>
<dbReference type="Proteomes" id="UP000182661">
    <property type="component" value="Unassembled WGS sequence"/>
</dbReference>
<dbReference type="PANTHER" id="PTHR30118:SF15">
    <property type="entry name" value="TRANSCRIPTIONAL REGULATORY PROTEIN"/>
    <property type="match status" value="1"/>
</dbReference>
<evidence type="ECO:0000256" key="5">
    <source>
        <dbReference type="ARBA" id="ARBA00023159"/>
    </source>
</evidence>
<dbReference type="GO" id="GO:0003677">
    <property type="term" value="F:DNA binding"/>
    <property type="evidence" value="ECO:0007669"/>
    <property type="project" value="UniProtKB-KW"/>
</dbReference>
<evidence type="ECO:0000256" key="6">
    <source>
        <dbReference type="ARBA" id="ARBA00023163"/>
    </source>
</evidence>
<accession>A0A657LL54</accession>
<dbReference type="SUPFAM" id="SSF53850">
    <property type="entry name" value="Periplasmic binding protein-like II"/>
    <property type="match status" value="1"/>
</dbReference>
<protein>
    <recommendedName>
        <fullName evidence="7">HTH lysR-type domain-containing protein</fullName>
    </recommendedName>
</protein>
<organism evidence="8 9">
    <name type="scientific">Pararhizobium antarcticum</name>
    <dbReference type="NCBI Taxonomy" id="1798805"/>
    <lineage>
        <taxon>Bacteria</taxon>
        <taxon>Pseudomonadati</taxon>
        <taxon>Pseudomonadota</taxon>
        <taxon>Alphaproteobacteria</taxon>
        <taxon>Hyphomicrobiales</taxon>
        <taxon>Rhizobiaceae</taxon>
        <taxon>Rhizobium/Agrobacterium group</taxon>
        <taxon>Pararhizobium</taxon>
    </lineage>
</organism>
<dbReference type="InterPro" id="IPR036390">
    <property type="entry name" value="WH_DNA-bd_sf"/>
</dbReference>
<evidence type="ECO:0000313" key="8">
    <source>
        <dbReference type="EMBL" id="OJF90686.1"/>
    </source>
</evidence>
<dbReference type="PRINTS" id="PR00039">
    <property type="entry name" value="HTHLYSR"/>
</dbReference>
<evidence type="ECO:0000259" key="7">
    <source>
        <dbReference type="PROSITE" id="PS50931"/>
    </source>
</evidence>
<sequence length="305" mass="33630">MHQMNAGRPDLNLLVVFDAIGRTGSVTLAAERLSLSQPAVSHALNRFRDLMDDPLFVRNGNRLEPTRHAAQMIPEVRRILEHVGSVLAPSTFDPLTASHTFRIGASDYTMISVLPALVRAVRTQAPNVRLDIQSMGETTLARLKTGDIDLTFIGADPPGGTLKSQELFRERFTGLLCARHPLAVRAGQNAVTLDDYLAFPHVMVSFRDPRQSPIDARLAALGRKRSIAVTTPNFASNVASITGTDLIMSLPSRVAANTMREDLIQFDLPLDVPDYPYSLLWHTRSDQDQAMIWLRGVAVSISQRT</sequence>
<dbReference type="InterPro" id="IPR050389">
    <property type="entry name" value="LysR-type_TF"/>
</dbReference>
<reference evidence="8 9" key="1">
    <citation type="submission" date="2016-02" db="EMBL/GenBank/DDBJ databases">
        <title>Genome sequencing of a beta-galactosidase producing bacteria Rhizobium sp. 59.</title>
        <authorList>
            <person name="Wang D."/>
            <person name="Kot W."/>
            <person name="Qin Y."/>
            <person name="Hansen L."/>
            <person name="Naqvi K."/>
            <person name="Rensing C."/>
        </authorList>
    </citation>
    <scope>NUCLEOTIDE SEQUENCE [LARGE SCALE GENOMIC DNA]</scope>
    <source>
        <strain evidence="8 9">59</strain>
    </source>
</reference>
<keyword evidence="3" id="KW-0805">Transcription regulation</keyword>
<dbReference type="AlphaFoldDB" id="A0A657LL54"/>
<comment type="similarity">
    <text evidence="1">Belongs to the LysR transcriptional regulatory family.</text>
</comment>
<feature type="domain" description="HTH lysR-type" evidence="7">
    <location>
        <begin position="9"/>
        <end position="66"/>
    </location>
</feature>